<proteinExistence type="predicted"/>
<sequence length="327" mass="38165">MEHKNIKVSIVIPVYNVEKYLDKCIKSVLKQTHENLEIIMVDDGSTDNSGKIADSYLDKDSRIKVIHKKNEKVSVARNTGIDAATGEYVCFADADDYLLPDYVEYLLKLAVENDADVALTKDMFTTFHPNQVDGDQIRIKTPEQATIDILTYNLPIGVYCKIFKREFLGKEIRFVPHIYIGEGFNFNTMAFQRANKVVEGNRRVYFYRRDNPTSATTKFSLDKWENAIYAIENIHKDFILHSESLETAWNYANWHTHCDAFNFLVMAKEEKVYKTVYKKWKKVVKGQAYTAFKVNIIPREKIRAIIMMFCPKLMPWMISNRNKKYMK</sequence>
<dbReference type="PANTHER" id="PTHR22916:SF51">
    <property type="entry name" value="GLYCOSYLTRANSFERASE EPSH-RELATED"/>
    <property type="match status" value="1"/>
</dbReference>
<dbReference type="InterPro" id="IPR001173">
    <property type="entry name" value="Glyco_trans_2-like"/>
</dbReference>
<keyword evidence="1" id="KW-0328">Glycosyltransferase</keyword>
<name>A0ABS3ZJK8_9FIRM</name>
<keyword evidence="5" id="KW-1185">Reference proteome</keyword>
<dbReference type="Proteomes" id="UP001315001">
    <property type="component" value="Unassembled WGS sequence"/>
</dbReference>
<comment type="caution">
    <text evidence="4">The sequence shown here is derived from an EMBL/GenBank/DDBJ whole genome shotgun (WGS) entry which is preliminary data.</text>
</comment>
<dbReference type="Pfam" id="PF00535">
    <property type="entry name" value="Glycos_transf_2"/>
    <property type="match status" value="1"/>
</dbReference>
<evidence type="ECO:0000313" key="4">
    <source>
        <dbReference type="EMBL" id="MBP0056798.1"/>
    </source>
</evidence>
<dbReference type="RefSeq" id="WP_209293300.1">
    <property type="nucleotide sequence ID" value="NZ_JAFIQO010000111.1"/>
</dbReference>
<evidence type="ECO:0000256" key="2">
    <source>
        <dbReference type="ARBA" id="ARBA00022679"/>
    </source>
</evidence>
<dbReference type="Gene3D" id="3.90.550.10">
    <property type="entry name" value="Spore Coat Polysaccharide Biosynthesis Protein SpsA, Chain A"/>
    <property type="match status" value="1"/>
</dbReference>
<dbReference type="SUPFAM" id="SSF53448">
    <property type="entry name" value="Nucleotide-diphospho-sugar transferases"/>
    <property type="match status" value="1"/>
</dbReference>
<organism evidence="4 5">
    <name type="scientific">Anaerobutyricum soehngenii</name>
    <dbReference type="NCBI Taxonomy" id="105843"/>
    <lineage>
        <taxon>Bacteria</taxon>
        <taxon>Bacillati</taxon>
        <taxon>Bacillota</taxon>
        <taxon>Clostridia</taxon>
        <taxon>Lachnospirales</taxon>
        <taxon>Lachnospiraceae</taxon>
        <taxon>Anaerobutyricum</taxon>
    </lineage>
</organism>
<evidence type="ECO:0000256" key="1">
    <source>
        <dbReference type="ARBA" id="ARBA00022676"/>
    </source>
</evidence>
<gene>
    <name evidence="4" type="ORF">JYQ75_05200</name>
</gene>
<evidence type="ECO:0000313" key="5">
    <source>
        <dbReference type="Proteomes" id="UP001315001"/>
    </source>
</evidence>
<dbReference type="InterPro" id="IPR029044">
    <property type="entry name" value="Nucleotide-diphossugar_trans"/>
</dbReference>
<protein>
    <submittedName>
        <fullName evidence="4">Glycosyltransferase</fullName>
    </submittedName>
</protein>
<keyword evidence="2" id="KW-0808">Transferase</keyword>
<reference evidence="4 5" key="1">
    <citation type="submission" date="2021-02" db="EMBL/GenBank/DDBJ databases">
        <title>Lactate utilizing bacteria of the human gut.</title>
        <authorList>
            <person name="Sheridan P.O."/>
        </authorList>
    </citation>
    <scope>NUCLEOTIDE SEQUENCE [LARGE SCALE GENOMIC DNA]</scope>
    <source>
        <strain evidence="4 5">HTF-83D</strain>
    </source>
</reference>
<dbReference type="PANTHER" id="PTHR22916">
    <property type="entry name" value="GLYCOSYLTRANSFERASE"/>
    <property type="match status" value="1"/>
</dbReference>
<feature type="domain" description="Glycosyltransferase 2-like" evidence="3">
    <location>
        <begin position="9"/>
        <end position="123"/>
    </location>
</feature>
<dbReference type="CDD" id="cd00761">
    <property type="entry name" value="Glyco_tranf_GTA_type"/>
    <property type="match status" value="1"/>
</dbReference>
<dbReference type="EMBL" id="JAFIQO010000111">
    <property type="protein sequence ID" value="MBP0056798.1"/>
    <property type="molecule type" value="Genomic_DNA"/>
</dbReference>
<evidence type="ECO:0000259" key="3">
    <source>
        <dbReference type="Pfam" id="PF00535"/>
    </source>
</evidence>
<accession>A0ABS3ZJK8</accession>